<keyword evidence="1" id="KW-0812">Transmembrane</keyword>
<dbReference type="EMBL" id="OBMT01000011">
    <property type="protein sequence ID" value="SOC13739.1"/>
    <property type="molecule type" value="Genomic_DNA"/>
</dbReference>
<dbReference type="GO" id="GO:0016020">
    <property type="term" value="C:membrane"/>
    <property type="evidence" value="ECO:0007669"/>
    <property type="project" value="InterPro"/>
</dbReference>
<keyword evidence="1" id="KW-1133">Transmembrane helix</keyword>
<sequence>MLSSFLPYGVLVALHLVFQILWFVILAHVIMSWLIGFNVLNMRQPLVYKLWDLLSRALEPFYGPIRRILPPMQGIDLTPMIVIIAMIFIQRLLGI</sequence>
<dbReference type="InterPro" id="IPR003425">
    <property type="entry name" value="CCB3/YggT"/>
</dbReference>
<gene>
    <name evidence="2" type="ORF">SAMN05877831_11129</name>
</gene>
<name>A0A285SYB7_9RHOB</name>
<organism evidence="2 3">
    <name type="scientific">Rhodobacter maris</name>
    <dbReference type="NCBI Taxonomy" id="446682"/>
    <lineage>
        <taxon>Bacteria</taxon>
        <taxon>Pseudomonadati</taxon>
        <taxon>Pseudomonadota</taxon>
        <taxon>Alphaproteobacteria</taxon>
        <taxon>Rhodobacterales</taxon>
        <taxon>Rhodobacter group</taxon>
        <taxon>Rhodobacter</taxon>
    </lineage>
</organism>
<protein>
    <submittedName>
        <fullName evidence="2">YggT family protein</fullName>
    </submittedName>
</protein>
<dbReference type="Pfam" id="PF02325">
    <property type="entry name" value="CCB3_YggT"/>
    <property type="match status" value="1"/>
</dbReference>
<keyword evidence="1" id="KW-0472">Membrane</keyword>
<dbReference type="AlphaFoldDB" id="A0A285SYB7"/>
<evidence type="ECO:0000313" key="2">
    <source>
        <dbReference type="EMBL" id="SOC13739.1"/>
    </source>
</evidence>
<reference evidence="3" key="1">
    <citation type="submission" date="2017-08" db="EMBL/GenBank/DDBJ databases">
        <authorList>
            <person name="Varghese N."/>
            <person name="Submissions S."/>
        </authorList>
    </citation>
    <scope>NUCLEOTIDE SEQUENCE [LARGE SCALE GENOMIC DNA]</scope>
    <source>
        <strain evidence="3">JA276</strain>
    </source>
</reference>
<dbReference type="Proteomes" id="UP000219111">
    <property type="component" value="Unassembled WGS sequence"/>
</dbReference>
<dbReference type="RefSeq" id="WP_097070721.1">
    <property type="nucleotide sequence ID" value="NZ_OBMT01000011.1"/>
</dbReference>
<accession>A0A285SYB7</accession>
<feature type="transmembrane region" description="Helical" evidence="1">
    <location>
        <begin position="20"/>
        <end position="40"/>
    </location>
</feature>
<proteinExistence type="predicted"/>
<dbReference type="OrthoDB" id="9814445at2"/>
<evidence type="ECO:0000256" key="1">
    <source>
        <dbReference type="SAM" id="Phobius"/>
    </source>
</evidence>
<keyword evidence="3" id="KW-1185">Reference proteome</keyword>
<evidence type="ECO:0000313" key="3">
    <source>
        <dbReference type="Proteomes" id="UP000219111"/>
    </source>
</evidence>